<accession>A0ABX2FC34</accession>
<name>A0ABX2FC34_9PSEU</name>
<organism evidence="1 2">
    <name type="scientific">Kibdelosporangium persicum</name>
    <dbReference type="NCBI Taxonomy" id="2698649"/>
    <lineage>
        <taxon>Bacteria</taxon>
        <taxon>Bacillati</taxon>
        <taxon>Actinomycetota</taxon>
        <taxon>Actinomycetes</taxon>
        <taxon>Pseudonocardiales</taxon>
        <taxon>Pseudonocardiaceae</taxon>
        <taxon>Kibdelosporangium</taxon>
    </lineage>
</organism>
<proteinExistence type="predicted"/>
<sequence>MPKVSNFSVVAATSFTLSSSGTTEKELSFQFEQVSPGSDNAIIQFRIIAQSPNNLHLGVKFNGTTIYGYGPTSVSASRADYAIAPTVFADPPPQNKLKFTILSGTGSVIIDDVIAWQHFYV</sequence>
<comment type="caution">
    <text evidence="1">The sequence shown here is derived from an EMBL/GenBank/DDBJ whole genome shotgun (WGS) entry which is preliminary data.</text>
</comment>
<evidence type="ECO:0000313" key="1">
    <source>
        <dbReference type="EMBL" id="NRN68907.1"/>
    </source>
</evidence>
<dbReference type="Proteomes" id="UP000763557">
    <property type="component" value="Unassembled WGS sequence"/>
</dbReference>
<dbReference type="EMBL" id="JAAATY010000023">
    <property type="protein sequence ID" value="NRN68907.1"/>
    <property type="molecule type" value="Genomic_DNA"/>
</dbReference>
<reference evidence="1 2" key="1">
    <citation type="submission" date="2020-01" db="EMBL/GenBank/DDBJ databases">
        <title>Kibdelosporangium persica a novel Actinomycetes from a hot desert in Iran.</title>
        <authorList>
            <person name="Safaei N."/>
            <person name="Zaburannyi N."/>
            <person name="Mueller R."/>
            <person name="Wink J."/>
        </authorList>
    </citation>
    <scope>NUCLEOTIDE SEQUENCE [LARGE SCALE GENOMIC DNA]</scope>
    <source>
        <strain evidence="1 2">4NS15</strain>
    </source>
</reference>
<protein>
    <submittedName>
        <fullName evidence="1">Uncharacterized protein</fullName>
    </submittedName>
</protein>
<keyword evidence="2" id="KW-1185">Reference proteome</keyword>
<gene>
    <name evidence="1" type="ORF">GC106_61630</name>
</gene>
<evidence type="ECO:0000313" key="2">
    <source>
        <dbReference type="Proteomes" id="UP000763557"/>
    </source>
</evidence>